<dbReference type="EMBL" id="ABJD02000086">
    <property type="protein sequence ID" value="EDU60923.1"/>
    <property type="molecule type" value="Genomic_DNA"/>
</dbReference>
<dbReference type="EMBL" id="ABJD02000043">
    <property type="protein sequence ID" value="EDU61821.1"/>
    <property type="molecule type" value="Genomic_DNA"/>
</dbReference>
<comment type="caution">
    <text evidence="1">The sequence shown here is derived from an EMBL/GenBank/DDBJ whole genome shotgun (WGS) entry which is preliminary data.</text>
</comment>
<organism evidence="1 4">
    <name type="scientific">Providencia stuartii ATCC 25827</name>
    <dbReference type="NCBI Taxonomy" id="471874"/>
    <lineage>
        <taxon>Bacteria</taxon>
        <taxon>Pseudomonadati</taxon>
        <taxon>Pseudomonadota</taxon>
        <taxon>Gammaproteobacteria</taxon>
        <taxon>Enterobacterales</taxon>
        <taxon>Morganellaceae</taxon>
        <taxon>Providencia</taxon>
    </lineage>
</organism>
<sequence length="60" mass="6661">MLIDAIVRASGTPTPHHHKPIITFTYTLKLNEGQLRFNTTSQGSHTIIVHLPSSLLITQL</sequence>
<reference evidence="4" key="1">
    <citation type="submission" date="2008-04" db="EMBL/GenBank/DDBJ databases">
        <title>Draft genome sequence of Providencia stuartii (ATCC 25827).</title>
        <authorList>
            <person name="Sudarsanam P."/>
            <person name="Ley R."/>
            <person name="Guruge J."/>
            <person name="Turnbaugh P.J."/>
            <person name="Mahowald M."/>
            <person name="Liep D."/>
            <person name="Gordon J."/>
        </authorList>
    </citation>
    <scope>NUCLEOTIDE SEQUENCE [LARGE SCALE GENOMIC DNA]</scope>
    <source>
        <strain evidence="4">ATCC 25827</strain>
    </source>
</reference>
<evidence type="ECO:0000313" key="1">
    <source>
        <dbReference type="EMBL" id="EDU60923.1"/>
    </source>
</evidence>
<evidence type="ECO:0000313" key="2">
    <source>
        <dbReference type="EMBL" id="EDU61046.1"/>
    </source>
</evidence>
<proteinExistence type="predicted"/>
<reference evidence="1 4" key="3">
    <citation type="submission" date="2008-05" db="EMBL/GenBank/DDBJ databases">
        <authorList>
            <person name="Fulton L."/>
            <person name="Clifton S."/>
            <person name="Fulton B."/>
            <person name="Xu J."/>
            <person name="Minx P."/>
            <person name="Pepin K.H."/>
            <person name="Johnson M."/>
            <person name="Thiruvilangam P."/>
            <person name="Bhonagiri V."/>
            <person name="Nash W.E."/>
            <person name="Mardis E.R."/>
            <person name="Wilson R.K."/>
        </authorList>
    </citation>
    <scope>NUCLEOTIDE SEQUENCE [LARGE SCALE GENOMIC DNA]</scope>
    <source>
        <strain evidence="1 4">ATCC 25827</strain>
    </source>
</reference>
<dbReference type="Proteomes" id="UP000004506">
    <property type="component" value="Unassembled WGS sequence"/>
</dbReference>
<reference evidence="1" key="5">
    <citation type="submission" date="2016-11" db="EMBL/GenBank/DDBJ databases">
        <title>Draft genome sequence of Providencia stuartii(ATCC 25827).</title>
        <authorList>
            <person name="Sudarsanam P."/>
            <person name="Ley R."/>
            <person name="Guruge J."/>
            <person name="Turnbaugh P.J."/>
            <person name="Mahowald M."/>
            <person name="Liep D."/>
            <person name="Gordon J."/>
        </authorList>
    </citation>
    <scope>NUCLEOTIDE SEQUENCE</scope>
    <source>
        <strain evidence="1 4">ATCC 25827</strain>
    </source>
</reference>
<gene>
    <name evidence="3" type="ORF">PROSTU_00165</name>
    <name evidence="2" type="ORF">PROSTU_01027</name>
    <name evidence="1" type="ORF">PROSTU_01073</name>
</gene>
<reference evidence="4" key="2">
    <citation type="submission" date="2008-04" db="EMBL/GenBank/DDBJ databases">
        <title>Draft genome sequence of Providencia stuartii(ATCC 25827).</title>
        <authorList>
            <person name="Sudarsanam P."/>
            <person name="Ley R."/>
            <person name="Guruge J."/>
            <person name="Turnbaugh P.J."/>
            <person name="Mahowald M."/>
            <person name="Liep D."/>
            <person name="Gordon J."/>
        </authorList>
    </citation>
    <scope>NUCLEOTIDE SEQUENCE [LARGE SCALE GENOMIC DNA]</scope>
    <source>
        <strain evidence="4">ATCC 25827</strain>
    </source>
</reference>
<evidence type="ECO:0000313" key="3">
    <source>
        <dbReference type="EMBL" id="EDU61821.1"/>
    </source>
</evidence>
<accession>A0AA86YZ46</accession>
<name>A0AA86YZ46_PROST</name>
<reference evidence="1" key="4">
    <citation type="submission" date="2016-11" db="EMBL/GenBank/DDBJ databases">
        <title>Draft genome sequence of Providencia stuartii (ATCC 25827).</title>
        <authorList>
            <person name="Sudarsanam P."/>
            <person name="Ley R."/>
            <person name="Guruge J."/>
            <person name="Turnbaugh P.J."/>
            <person name="Mahowald M."/>
            <person name="Liep D."/>
            <person name="Gordon J."/>
        </authorList>
    </citation>
    <scope>NUCLEOTIDE SEQUENCE</scope>
    <source>
        <strain evidence="1 4">ATCC 25827</strain>
    </source>
</reference>
<protein>
    <submittedName>
        <fullName evidence="1">Uncharacterized protein</fullName>
    </submittedName>
</protein>
<dbReference type="EMBL" id="ABJD02000085">
    <property type="protein sequence ID" value="EDU61046.1"/>
    <property type="molecule type" value="Genomic_DNA"/>
</dbReference>
<evidence type="ECO:0000313" key="4">
    <source>
        <dbReference type="Proteomes" id="UP000004506"/>
    </source>
</evidence>
<dbReference type="AlphaFoldDB" id="A0AA86YZ46"/>